<dbReference type="SMART" id="SM00220">
    <property type="entry name" value="S_TKc"/>
    <property type="match status" value="1"/>
</dbReference>
<dbReference type="PROSITE" id="PS50011">
    <property type="entry name" value="PROTEIN_KINASE_DOM"/>
    <property type="match status" value="1"/>
</dbReference>
<evidence type="ECO:0000259" key="2">
    <source>
        <dbReference type="PROSITE" id="PS50011"/>
    </source>
</evidence>
<sequence length="401" mass="44137">MGGKLLSCFGTPSKKNRNRDGSEGCTDPSLRQGLGTPAVTAYFTYKELKSGTNNFDPECRVDYGELGLLYKAVLSPDEIVAVKRATRESLQSHADFQDEVKFLSGLHHKHLLNLCGFCEEKDEQILVYEFVPNGNLADHFLGGSGLSLTWRERVHVAICAAKGLAYLHEECNPPVIHKDVKPTNILVDHKFHAKVANFGPSATHMLTGATGTPGYVDPSYNCVADARPACDIHSFGVVLLQLVTGKPVCDSLRDEAAYHITDWVRVKLGFGEFDEILDINLRSTTYNHEILLQMARLGLRCTDLNTMSRPSMSEVVQELERALWTVDDLLTNPPSASISQPCDAISYTGSGYTCRSSGSDFSLPELGGKDAHIMFDGMEWIDIKSLEVPDLEDLPLDPVNT</sequence>
<dbReference type="InterPro" id="IPR000719">
    <property type="entry name" value="Prot_kinase_dom"/>
</dbReference>
<gene>
    <name evidence="3" type="ORF">KC19_7G175400</name>
</gene>
<evidence type="ECO:0000256" key="1">
    <source>
        <dbReference type="SAM" id="MobiDB-lite"/>
    </source>
</evidence>
<dbReference type="GO" id="GO:0004672">
    <property type="term" value="F:protein kinase activity"/>
    <property type="evidence" value="ECO:0007669"/>
    <property type="project" value="InterPro"/>
</dbReference>
<feature type="domain" description="Protein kinase" evidence="2">
    <location>
        <begin position="55"/>
        <end position="323"/>
    </location>
</feature>
<dbReference type="EMBL" id="CM026428">
    <property type="protein sequence ID" value="KAG0567962.1"/>
    <property type="molecule type" value="Genomic_DNA"/>
</dbReference>
<proteinExistence type="predicted"/>
<protein>
    <recommendedName>
        <fullName evidence="2">Protein kinase domain-containing protein</fullName>
    </recommendedName>
</protein>
<feature type="region of interest" description="Disordered" evidence="1">
    <location>
        <begin position="1"/>
        <end position="29"/>
    </location>
</feature>
<evidence type="ECO:0000313" key="4">
    <source>
        <dbReference type="Proteomes" id="UP000822688"/>
    </source>
</evidence>
<dbReference type="InterPro" id="IPR008271">
    <property type="entry name" value="Ser/Thr_kinase_AS"/>
</dbReference>
<accession>A0A8T0HG41</accession>
<comment type="caution">
    <text evidence="3">The sequence shown here is derived from an EMBL/GenBank/DDBJ whole genome shotgun (WGS) entry which is preliminary data.</text>
</comment>
<dbReference type="Proteomes" id="UP000822688">
    <property type="component" value="Chromosome 7"/>
</dbReference>
<dbReference type="SUPFAM" id="SSF56112">
    <property type="entry name" value="Protein kinase-like (PK-like)"/>
    <property type="match status" value="1"/>
</dbReference>
<dbReference type="PANTHER" id="PTHR48006">
    <property type="entry name" value="LEUCINE-RICH REPEAT-CONTAINING PROTEIN DDB_G0281931-RELATED"/>
    <property type="match status" value="1"/>
</dbReference>
<dbReference type="PROSITE" id="PS00108">
    <property type="entry name" value="PROTEIN_KINASE_ST"/>
    <property type="match status" value="1"/>
</dbReference>
<organism evidence="3 4">
    <name type="scientific">Ceratodon purpureus</name>
    <name type="common">Fire moss</name>
    <name type="synonym">Dicranum purpureum</name>
    <dbReference type="NCBI Taxonomy" id="3225"/>
    <lineage>
        <taxon>Eukaryota</taxon>
        <taxon>Viridiplantae</taxon>
        <taxon>Streptophyta</taxon>
        <taxon>Embryophyta</taxon>
        <taxon>Bryophyta</taxon>
        <taxon>Bryophytina</taxon>
        <taxon>Bryopsida</taxon>
        <taxon>Dicranidae</taxon>
        <taxon>Pseudoditrichales</taxon>
        <taxon>Ditrichaceae</taxon>
        <taxon>Ceratodon</taxon>
    </lineage>
</organism>
<keyword evidence="4" id="KW-1185">Reference proteome</keyword>
<dbReference type="InterPro" id="IPR051824">
    <property type="entry name" value="LRR_Rcpt-Like_S/T_Kinase"/>
</dbReference>
<reference evidence="3" key="1">
    <citation type="submission" date="2020-06" db="EMBL/GenBank/DDBJ databases">
        <title>WGS assembly of Ceratodon purpureus strain R40.</title>
        <authorList>
            <person name="Carey S.B."/>
            <person name="Jenkins J."/>
            <person name="Shu S."/>
            <person name="Lovell J.T."/>
            <person name="Sreedasyam A."/>
            <person name="Maumus F."/>
            <person name="Tiley G.P."/>
            <person name="Fernandez-Pozo N."/>
            <person name="Barry K."/>
            <person name="Chen C."/>
            <person name="Wang M."/>
            <person name="Lipzen A."/>
            <person name="Daum C."/>
            <person name="Saski C.A."/>
            <person name="Payton A.C."/>
            <person name="Mcbreen J.C."/>
            <person name="Conrad R.E."/>
            <person name="Kollar L.M."/>
            <person name="Olsson S."/>
            <person name="Huttunen S."/>
            <person name="Landis J.B."/>
            <person name="Wickett N.J."/>
            <person name="Johnson M.G."/>
            <person name="Rensing S.A."/>
            <person name="Grimwood J."/>
            <person name="Schmutz J."/>
            <person name="Mcdaniel S.F."/>
        </authorList>
    </citation>
    <scope>NUCLEOTIDE SEQUENCE</scope>
    <source>
        <strain evidence="3">R40</strain>
    </source>
</reference>
<dbReference type="Gene3D" id="1.10.510.10">
    <property type="entry name" value="Transferase(Phosphotransferase) domain 1"/>
    <property type="match status" value="1"/>
</dbReference>
<dbReference type="GO" id="GO:0005524">
    <property type="term" value="F:ATP binding"/>
    <property type="evidence" value="ECO:0007669"/>
    <property type="project" value="InterPro"/>
</dbReference>
<dbReference type="InterPro" id="IPR011009">
    <property type="entry name" value="Kinase-like_dom_sf"/>
</dbReference>
<dbReference type="PANTHER" id="PTHR48006:SF84">
    <property type="entry name" value="REPEAT TRANSMEMBRANE PROTEIN KINASE, PUTATIVE, EXPRESSED-RELATED"/>
    <property type="match status" value="1"/>
</dbReference>
<evidence type="ECO:0000313" key="3">
    <source>
        <dbReference type="EMBL" id="KAG0567962.1"/>
    </source>
</evidence>
<dbReference type="Pfam" id="PF00069">
    <property type="entry name" value="Pkinase"/>
    <property type="match status" value="1"/>
</dbReference>
<dbReference type="Gene3D" id="3.30.200.20">
    <property type="entry name" value="Phosphorylase Kinase, domain 1"/>
    <property type="match status" value="1"/>
</dbReference>
<dbReference type="AlphaFoldDB" id="A0A8T0HG41"/>
<name>A0A8T0HG41_CERPU</name>